<comment type="similarity">
    <text evidence="2">Belongs to the class-I aminoacyl-tRNA synthetase family. Glutamate--tRNA ligase type 2 subfamily.</text>
</comment>
<evidence type="ECO:0000313" key="19">
    <source>
        <dbReference type="EMBL" id="KAJ2675485.1"/>
    </source>
</evidence>
<dbReference type="AlphaFoldDB" id="A0A9W8KXV3"/>
<dbReference type="GO" id="GO:0004818">
    <property type="term" value="F:glutamate-tRNA ligase activity"/>
    <property type="evidence" value="ECO:0007669"/>
    <property type="project" value="UniProtKB-EC"/>
</dbReference>
<gene>
    <name evidence="19" type="primary">GUS1</name>
    <name evidence="19" type="ORF">GGI25_003993</name>
</gene>
<dbReference type="Gene3D" id="1.20.1050.10">
    <property type="match status" value="1"/>
</dbReference>
<dbReference type="InterPro" id="IPR020056">
    <property type="entry name" value="Rbsml_bL25/Gln-tRNA_synth_N"/>
</dbReference>
<accession>A0A9W8KXV3</accession>
<dbReference type="GO" id="GO:0005829">
    <property type="term" value="C:cytosol"/>
    <property type="evidence" value="ECO:0007669"/>
    <property type="project" value="TreeGrafter"/>
</dbReference>
<dbReference type="CDD" id="cd00807">
    <property type="entry name" value="GlnRS_core"/>
    <property type="match status" value="1"/>
</dbReference>
<organism evidence="19 20">
    <name type="scientific">Coemansia spiralis</name>
    <dbReference type="NCBI Taxonomy" id="417178"/>
    <lineage>
        <taxon>Eukaryota</taxon>
        <taxon>Fungi</taxon>
        <taxon>Fungi incertae sedis</taxon>
        <taxon>Zoopagomycota</taxon>
        <taxon>Kickxellomycotina</taxon>
        <taxon>Kickxellomycetes</taxon>
        <taxon>Kickxellales</taxon>
        <taxon>Kickxellaceae</taxon>
        <taxon>Coemansia</taxon>
    </lineage>
</organism>
<evidence type="ECO:0000256" key="4">
    <source>
        <dbReference type="ARBA" id="ARBA00022490"/>
    </source>
</evidence>
<dbReference type="PANTHER" id="PTHR43097">
    <property type="entry name" value="GLUTAMINE-TRNA LIGASE"/>
    <property type="match status" value="1"/>
</dbReference>
<evidence type="ECO:0000256" key="8">
    <source>
        <dbReference type="ARBA" id="ARBA00022917"/>
    </source>
</evidence>
<dbReference type="InterPro" id="IPR020061">
    <property type="entry name" value="Glu_tRNA_lig_a-bdl"/>
</dbReference>
<comment type="caution">
    <text evidence="19">The sequence shown here is derived from an EMBL/GenBank/DDBJ whole genome shotgun (WGS) entry which is preliminary data.</text>
</comment>
<comment type="catalytic activity">
    <reaction evidence="11">
        <text>tRNA(Glu) + L-glutamate + ATP = L-glutamyl-tRNA(Glu) + AMP + diphosphate</text>
        <dbReference type="Rhea" id="RHEA:23540"/>
        <dbReference type="Rhea" id="RHEA-COMP:9663"/>
        <dbReference type="Rhea" id="RHEA-COMP:9680"/>
        <dbReference type="ChEBI" id="CHEBI:29985"/>
        <dbReference type="ChEBI" id="CHEBI:30616"/>
        <dbReference type="ChEBI" id="CHEBI:33019"/>
        <dbReference type="ChEBI" id="CHEBI:78442"/>
        <dbReference type="ChEBI" id="CHEBI:78520"/>
        <dbReference type="ChEBI" id="CHEBI:456215"/>
        <dbReference type="EC" id="6.1.1.17"/>
    </reaction>
</comment>
<dbReference type="InterPro" id="IPR011035">
    <property type="entry name" value="Ribosomal_bL25/Gln-tRNA_synth"/>
</dbReference>
<name>A0A9W8KXV3_9FUNG</name>
<dbReference type="InterPro" id="IPR004526">
    <property type="entry name" value="Glu-tRNA-synth_arc/euk"/>
</dbReference>
<dbReference type="SUPFAM" id="SSF47616">
    <property type="entry name" value="GST C-terminal domain-like"/>
    <property type="match status" value="1"/>
</dbReference>
<evidence type="ECO:0000256" key="14">
    <source>
        <dbReference type="SAM" id="MobiDB-lite"/>
    </source>
</evidence>
<dbReference type="FunFam" id="1.10.1160.10:FF:000001">
    <property type="entry name" value="Glutamine--tRNA ligase"/>
    <property type="match status" value="1"/>
</dbReference>
<evidence type="ECO:0000259" key="15">
    <source>
        <dbReference type="Pfam" id="PF00043"/>
    </source>
</evidence>
<dbReference type="Gene3D" id="3.40.30.70">
    <property type="match status" value="1"/>
</dbReference>
<dbReference type="InterPro" id="IPR036282">
    <property type="entry name" value="Glutathione-S-Trfase_C_sf"/>
</dbReference>
<dbReference type="PANTHER" id="PTHR43097:SF5">
    <property type="entry name" value="GLUTAMATE--TRNA LIGASE"/>
    <property type="match status" value="1"/>
</dbReference>
<keyword evidence="9 13" id="KW-0030">Aminoacyl-tRNA synthetase</keyword>
<dbReference type="FunFam" id="3.90.800.10:FF:000001">
    <property type="entry name" value="Glutamine--tRNA ligase"/>
    <property type="match status" value="1"/>
</dbReference>
<keyword evidence="6 13" id="KW-0547">Nucleotide-binding</keyword>
<keyword evidence="8 13" id="KW-0648">Protein biosynthesis</keyword>
<evidence type="ECO:0000256" key="7">
    <source>
        <dbReference type="ARBA" id="ARBA00022840"/>
    </source>
</evidence>
<feature type="region of interest" description="Disordered" evidence="14">
    <location>
        <begin position="709"/>
        <end position="750"/>
    </location>
</feature>
<reference evidence="19" key="1">
    <citation type="submission" date="2022-07" db="EMBL/GenBank/DDBJ databases">
        <title>Phylogenomic reconstructions and comparative analyses of Kickxellomycotina fungi.</title>
        <authorList>
            <person name="Reynolds N.K."/>
            <person name="Stajich J.E."/>
            <person name="Barry K."/>
            <person name="Grigoriev I.V."/>
            <person name="Crous P."/>
            <person name="Smith M.E."/>
        </authorList>
    </citation>
    <scope>NUCLEOTIDE SEQUENCE</scope>
    <source>
        <strain evidence="19">NRRL 3115</strain>
    </source>
</reference>
<dbReference type="FunFam" id="3.40.50.620:FF:000037">
    <property type="entry name" value="Glutamine--tRNA ligase cytoplasmic"/>
    <property type="match status" value="1"/>
</dbReference>
<dbReference type="InterPro" id="IPR020058">
    <property type="entry name" value="Glu/Gln-tRNA-synth_Ib_cat-dom"/>
</dbReference>
<evidence type="ECO:0000256" key="2">
    <source>
        <dbReference type="ARBA" id="ARBA00008927"/>
    </source>
</evidence>
<evidence type="ECO:0000256" key="3">
    <source>
        <dbReference type="ARBA" id="ARBA00012835"/>
    </source>
</evidence>
<protein>
    <recommendedName>
        <fullName evidence="12">Probable glutamate--tRNA ligase, cytoplasmic</fullName>
        <ecNumber evidence="3">6.1.1.17</ecNumber>
    </recommendedName>
    <alternativeName>
        <fullName evidence="10">Glutamyl-tRNA synthetase</fullName>
    </alternativeName>
</protein>
<dbReference type="Proteomes" id="UP001151518">
    <property type="component" value="Unassembled WGS sequence"/>
</dbReference>
<dbReference type="HAMAP" id="MF_02076">
    <property type="entry name" value="Glu_tRNA_synth_type2"/>
    <property type="match status" value="1"/>
</dbReference>
<dbReference type="SUPFAM" id="SSF52374">
    <property type="entry name" value="Nucleotidylyl transferase"/>
    <property type="match status" value="1"/>
</dbReference>
<feature type="domain" description="Glutamyl/glutaminyl-tRNA synthetase class Ib anti-codon binding" evidence="17">
    <location>
        <begin position="509"/>
        <end position="598"/>
    </location>
</feature>
<dbReference type="InterPro" id="IPR049437">
    <property type="entry name" value="tRNA-synt_1c_C2"/>
</dbReference>
<feature type="domain" description="tRNA synthetases class I (E and Q) anti-codon binding" evidence="18">
    <location>
        <begin position="611"/>
        <end position="686"/>
    </location>
</feature>
<dbReference type="GO" id="GO:0006424">
    <property type="term" value="P:glutamyl-tRNA aminoacylation"/>
    <property type="evidence" value="ECO:0007669"/>
    <property type="project" value="InterPro"/>
</dbReference>
<evidence type="ECO:0000256" key="11">
    <source>
        <dbReference type="ARBA" id="ARBA00048351"/>
    </source>
</evidence>
<dbReference type="InterPro" id="IPR050132">
    <property type="entry name" value="Gln/Glu-tRNA_Ligase"/>
</dbReference>
<dbReference type="InterPro" id="IPR004046">
    <property type="entry name" value="GST_C"/>
</dbReference>
<evidence type="ECO:0000256" key="6">
    <source>
        <dbReference type="ARBA" id="ARBA00022741"/>
    </source>
</evidence>
<dbReference type="Pfam" id="PF00043">
    <property type="entry name" value="GST_C"/>
    <property type="match status" value="1"/>
</dbReference>
<dbReference type="Gene3D" id="3.40.50.620">
    <property type="entry name" value="HUPs"/>
    <property type="match status" value="1"/>
</dbReference>
<proteinExistence type="inferred from homology"/>
<evidence type="ECO:0000256" key="13">
    <source>
        <dbReference type="RuleBase" id="RU363037"/>
    </source>
</evidence>
<evidence type="ECO:0000313" key="20">
    <source>
        <dbReference type="Proteomes" id="UP001151518"/>
    </source>
</evidence>
<dbReference type="Pfam" id="PF20974">
    <property type="entry name" value="tRNA-synt_1c_C2"/>
    <property type="match status" value="1"/>
</dbReference>
<evidence type="ECO:0000259" key="17">
    <source>
        <dbReference type="Pfam" id="PF03950"/>
    </source>
</evidence>
<dbReference type="Gene3D" id="1.10.1160.10">
    <property type="entry name" value="Glutamyl-trna Synthetase, Domain 2"/>
    <property type="match status" value="1"/>
</dbReference>
<keyword evidence="7 13" id="KW-0067">ATP-binding</keyword>
<dbReference type="OrthoDB" id="10250478at2759"/>
<evidence type="ECO:0000259" key="18">
    <source>
        <dbReference type="Pfam" id="PF20974"/>
    </source>
</evidence>
<evidence type="ECO:0000256" key="5">
    <source>
        <dbReference type="ARBA" id="ARBA00022598"/>
    </source>
</evidence>
<feature type="domain" description="Glutathione S-transferase C-terminal" evidence="15">
    <location>
        <begin position="96"/>
        <end position="167"/>
    </location>
</feature>
<dbReference type="InterPro" id="IPR000924">
    <property type="entry name" value="Glu/Gln-tRNA-synth"/>
</dbReference>
<evidence type="ECO:0000256" key="1">
    <source>
        <dbReference type="ARBA" id="ARBA00004496"/>
    </source>
</evidence>
<keyword evidence="5 13" id="KW-0436">Ligase</keyword>
<dbReference type="Pfam" id="PF00749">
    <property type="entry name" value="tRNA-synt_1c"/>
    <property type="match status" value="1"/>
</dbReference>
<dbReference type="InterPro" id="IPR001412">
    <property type="entry name" value="aa-tRNA-synth_I_CS"/>
</dbReference>
<dbReference type="NCBIfam" id="TIGR00463">
    <property type="entry name" value="gltX_arch"/>
    <property type="match status" value="1"/>
</dbReference>
<evidence type="ECO:0000256" key="9">
    <source>
        <dbReference type="ARBA" id="ARBA00023146"/>
    </source>
</evidence>
<dbReference type="PRINTS" id="PR00987">
    <property type="entry name" value="TRNASYNTHGLU"/>
</dbReference>
<comment type="subcellular location">
    <subcellularLocation>
        <location evidence="1">Cytoplasm</location>
    </subcellularLocation>
</comment>
<feature type="domain" description="Glutamyl/glutaminyl-tRNA synthetase class Ib catalytic" evidence="16">
    <location>
        <begin position="203"/>
        <end position="506"/>
    </location>
</feature>
<sequence>MATLTLAQKGSPLPYIAAALAEFANGTMPGSYTVVWQEGNTLKSDDKKANAVLSKNGNEVAVGELTVVTEITSSLESALTDDVLLWVRFAHAKLGAASFKDLEAALTQLDHHLVMRSYVAGYSVTAADAAAWGALKASAIFQRNLKTKPEMLGQHLVRWYEHVNSLPFAAHVVVGHANAQPQQKQADQGSFDLGLENVEYGNVVTRFPPEPSGYLHIGHAKAALLNQHFARMYSGKLIVRFDDTNPTKEKEEFEESIKEDLRLLGIEGDVISHTSDHFQAIYELAIRLIKKGLAYADDTDQKTMRDERMKGIASKCRSQSIEENLRRFEEMRQATEFGQTCCLRAKMSVDNPNKAMRDPVIYRCNLTPHHRTGSAWKIYPTYDFCCPIVDSIEGVTHALRTTEYRDRNPQYEWFFPALEIRPVVIKDFSRMNFVYTLLSKRKLQWFVDTGLVSGWDDPRFPTVRGIRRRGMTVEALRQYVLMQGASQKNMLLEWDKIWSANKKVIDPIAPRHTALLKKELVPVTLSNGPKESYVKDTLRHKKHPEMGTKQTVFSSQLFVDQVDAAGFAVGEEITLMDWGNAVVEAIDGEGVVSNVVMRLHLEGDVKATKKKITWLGQDVHVHPAEALLVDYDYLITKKKLEEGDSVEEVLTPKTEYTDAAMVDSNVGMLPRGSTIQLERRGYYIIDKVAAESELGLITLIKIPDGKLSSMASKHEDTSGGVQSSKPKDGKNAAKGSPWDKGGKKTETGKGGQLLVNDKVLALPKHDEVTSMYRTNHMYGDVPLQEPSSVTSMYQTKKFY</sequence>
<dbReference type="InterPro" id="IPR014729">
    <property type="entry name" value="Rossmann-like_a/b/a_fold"/>
</dbReference>
<evidence type="ECO:0000259" key="16">
    <source>
        <dbReference type="Pfam" id="PF00749"/>
    </source>
</evidence>
<dbReference type="EC" id="6.1.1.17" evidence="3"/>
<evidence type="ECO:0000256" key="12">
    <source>
        <dbReference type="ARBA" id="ARBA00070830"/>
    </source>
</evidence>
<dbReference type="InterPro" id="IPR020059">
    <property type="entry name" value="Glu/Gln-tRNA-synth_Ib_codon-bd"/>
</dbReference>
<dbReference type="Pfam" id="PF03950">
    <property type="entry name" value="tRNA-synt_1c_C"/>
    <property type="match status" value="1"/>
</dbReference>
<dbReference type="SUPFAM" id="SSF50715">
    <property type="entry name" value="Ribosomal protein L25-like"/>
    <property type="match status" value="1"/>
</dbReference>
<dbReference type="EMBL" id="JANBTW010000048">
    <property type="protein sequence ID" value="KAJ2675485.1"/>
    <property type="molecule type" value="Genomic_DNA"/>
</dbReference>
<dbReference type="Gene3D" id="3.90.800.10">
    <property type="entry name" value="Glutamyl-tRNA Synthetase, Domain 3"/>
    <property type="match status" value="1"/>
</dbReference>
<dbReference type="GO" id="GO:0005524">
    <property type="term" value="F:ATP binding"/>
    <property type="evidence" value="ECO:0007669"/>
    <property type="project" value="UniProtKB-KW"/>
</dbReference>
<dbReference type="GO" id="GO:0017102">
    <property type="term" value="C:methionyl glutamyl tRNA synthetase complex"/>
    <property type="evidence" value="ECO:0007669"/>
    <property type="project" value="TreeGrafter"/>
</dbReference>
<dbReference type="PROSITE" id="PS00178">
    <property type="entry name" value="AA_TRNA_LIGASE_I"/>
    <property type="match status" value="1"/>
</dbReference>
<evidence type="ECO:0000256" key="10">
    <source>
        <dbReference type="ARBA" id="ARBA00030865"/>
    </source>
</evidence>
<keyword evidence="4" id="KW-0963">Cytoplasm</keyword>
<dbReference type="Gene3D" id="2.40.240.10">
    <property type="entry name" value="Ribosomal Protein L25, Chain P"/>
    <property type="match status" value="1"/>
</dbReference>